<dbReference type="Proteomes" id="UP000199017">
    <property type="component" value="Unassembled WGS sequence"/>
</dbReference>
<proteinExistence type="predicted"/>
<dbReference type="OrthoDB" id="2858187at2"/>
<dbReference type="STRING" id="930129.SAMN05216352_104256"/>
<sequence>MKLPVFDCHNKEDSASIYYPQYATEWMIEYRSIFGQRKEKMTMMTNRVRSGSCCHGNGYG</sequence>
<protein>
    <submittedName>
        <fullName evidence="1">Uncharacterized protein</fullName>
    </submittedName>
</protein>
<accession>A0A1G8HHN3</accession>
<gene>
    <name evidence="1" type="ORF">SAMN05216352_104256</name>
</gene>
<reference evidence="1 2" key="1">
    <citation type="submission" date="2016-10" db="EMBL/GenBank/DDBJ databases">
        <authorList>
            <person name="de Groot N.N."/>
        </authorList>
    </citation>
    <scope>NUCLEOTIDE SEQUENCE [LARGE SCALE GENOMIC DNA]</scope>
    <source>
        <strain evidence="2">P4B,CCM 7963,CECT 7998,DSM 25260,IBRC-M 10614,KCTC 13821</strain>
    </source>
</reference>
<keyword evidence="2" id="KW-1185">Reference proteome</keyword>
<organism evidence="1 2">
    <name type="scientific">Alteribacillus bidgolensis</name>
    <dbReference type="NCBI Taxonomy" id="930129"/>
    <lineage>
        <taxon>Bacteria</taxon>
        <taxon>Bacillati</taxon>
        <taxon>Bacillota</taxon>
        <taxon>Bacilli</taxon>
        <taxon>Bacillales</taxon>
        <taxon>Bacillaceae</taxon>
        <taxon>Alteribacillus</taxon>
    </lineage>
</organism>
<evidence type="ECO:0000313" key="2">
    <source>
        <dbReference type="Proteomes" id="UP000199017"/>
    </source>
</evidence>
<dbReference type="AlphaFoldDB" id="A0A1G8HHN3"/>
<dbReference type="EMBL" id="FNDU01000004">
    <property type="protein sequence ID" value="SDI05950.1"/>
    <property type="molecule type" value="Genomic_DNA"/>
</dbReference>
<evidence type="ECO:0000313" key="1">
    <source>
        <dbReference type="EMBL" id="SDI05950.1"/>
    </source>
</evidence>
<dbReference type="RefSeq" id="WP_091583876.1">
    <property type="nucleotide sequence ID" value="NZ_FNDU01000004.1"/>
</dbReference>
<name>A0A1G8HHN3_9BACI</name>